<reference evidence="3" key="1">
    <citation type="submission" date="2017-05" db="EMBL/GenBank/DDBJ databases">
        <authorList>
            <person name="Rodrigo-Torres L."/>
            <person name="Arahal R. D."/>
            <person name="Lucena T."/>
        </authorList>
    </citation>
    <scope>NUCLEOTIDE SEQUENCE [LARGE SCALE GENOMIC DNA]</scope>
    <source>
        <strain evidence="3">CECT 8715</strain>
    </source>
</reference>
<dbReference type="OrthoDB" id="7742632at2"/>
<evidence type="ECO:0000313" key="2">
    <source>
        <dbReference type="EMBL" id="SMX34568.1"/>
    </source>
</evidence>
<dbReference type="EMBL" id="FXYG01000001">
    <property type="protein sequence ID" value="SMX34568.1"/>
    <property type="molecule type" value="Genomic_DNA"/>
</dbReference>
<proteinExistence type="predicted"/>
<sequence length="136" mass="15681">MFRILAAIFLSLSTLPAAADEVFPTYADYETFVDTKIKNREFSNVITRLGGADEYTPQQMQVLQGQLSDLVPYYLTNADVAKRVELENGFAQEMRIYWNDKNSYLYYYALLHQRDDGVIVLQFSINTRAEPILGMF</sequence>
<evidence type="ECO:0000313" key="3">
    <source>
        <dbReference type="Proteomes" id="UP000202485"/>
    </source>
</evidence>
<accession>A0A238JV70</accession>
<feature type="chain" id="PRO_5012692242" description="DUF3887 domain-containing protein" evidence="1">
    <location>
        <begin position="20"/>
        <end position="136"/>
    </location>
</feature>
<dbReference type="Proteomes" id="UP000202485">
    <property type="component" value="Unassembled WGS sequence"/>
</dbReference>
<protein>
    <recommendedName>
        <fullName evidence="4">DUF3887 domain-containing protein</fullName>
    </recommendedName>
</protein>
<evidence type="ECO:0008006" key="4">
    <source>
        <dbReference type="Google" id="ProtNLM"/>
    </source>
</evidence>
<evidence type="ECO:0000256" key="1">
    <source>
        <dbReference type="SAM" id="SignalP"/>
    </source>
</evidence>
<gene>
    <name evidence="2" type="ORF">RUA8715_00519</name>
</gene>
<keyword evidence="1" id="KW-0732">Signal</keyword>
<keyword evidence="3" id="KW-1185">Reference proteome</keyword>
<feature type="signal peptide" evidence="1">
    <location>
        <begin position="1"/>
        <end position="19"/>
    </location>
</feature>
<organism evidence="2 3">
    <name type="scientific">Ruegeria arenilitoris</name>
    <dbReference type="NCBI Taxonomy" id="1173585"/>
    <lineage>
        <taxon>Bacteria</taxon>
        <taxon>Pseudomonadati</taxon>
        <taxon>Pseudomonadota</taxon>
        <taxon>Alphaproteobacteria</taxon>
        <taxon>Rhodobacterales</taxon>
        <taxon>Roseobacteraceae</taxon>
        <taxon>Ruegeria</taxon>
    </lineage>
</organism>
<name>A0A238JV70_9RHOB</name>
<dbReference type="AlphaFoldDB" id="A0A238JV70"/>
<dbReference type="RefSeq" id="WP_093962076.1">
    <property type="nucleotide sequence ID" value="NZ_FXYG01000001.1"/>
</dbReference>